<dbReference type="SUPFAM" id="SSF90123">
    <property type="entry name" value="ABC transporter transmembrane region"/>
    <property type="match status" value="2"/>
</dbReference>
<dbReference type="PROSITE" id="PS50929">
    <property type="entry name" value="ABC_TM1F"/>
    <property type="match status" value="2"/>
</dbReference>
<keyword evidence="9 10" id="KW-0472">Membrane</keyword>
<dbReference type="InterPro" id="IPR039421">
    <property type="entry name" value="Type_1_exporter"/>
</dbReference>
<dbReference type="SMART" id="SM00382">
    <property type="entry name" value="AAA"/>
    <property type="match status" value="2"/>
</dbReference>
<evidence type="ECO:0000313" key="13">
    <source>
        <dbReference type="EMBL" id="OAX81347.1"/>
    </source>
</evidence>
<dbReference type="PROSITE" id="PS00211">
    <property type="entry name" value="ABC_TRANSPORTER_1"/>
    <property type="match status" value="2"/>
</dbReference>
<evidence type="ECO:0000256" key="8">
    <source>
        <dbReference type="ARBA" id="ARBA00022989"/>
    </source>
</evidence>
<evidence type="ECO:0000313" key="14">
    <source>
        <dbReference type="Proteomes" id="UP000091918"/>
    </source>
</evidence>
<dbReference type="CDD" id="cd18577">
    <property type="entry name" value="ABC_6TM_Pgp_ABCB1_D1_like"/>
    <property type="match status" value="1"/>
</dbReference>
<dbReference type="InterPro" id="IPR036640">
    <property type="entry name" value="ABC1_TM_sf"/>
</dbReference>
<dbReference type="FunFam" id="3.40.50.300:FF:000913">
    <property type="entry name" value="ABC multidrug transporter SitT"/>
    <property type="match status" value="1"/>
</dbReference>
<dbReference type="Proteomes" id="UP000091918">
    <property type="component" value="Unassembled WGS sequence"/>
</dbReference>
<dbReference type="GO" id="GO:0090374">
    <property type="term" value="P:oligopeptide export from mitochondrion"/>
    <property type="evidence" value="ECO:0007669"/>
    <property type="project" value="TreeGrafter"/>
</dbReference>
<evidence type="ECO:0000259" key="12">
    <source>
        <dbReference type="PROSITE" id="PS50929"/>
    </source>
</evidence>
<dbReference type="Pfam" id="PF00664">
    <property type="entry name" value="ABC_membrane"/>
    <property type="match status" value="2"/>
</dbReference>
<feature type="transmembrane region" description="Helical" evidence="10">
    <location>
        <begin position="970"/>
        <end position="990"/>
    </location>
</feature>
<keyword evidence="14" id="KW-1185">Reference proteome</keyword>
<dbReference type="InterPro" id="IPR027417">
    <property type="entry name" value="P-loop_NTPase"/>
</dbReference>
<evidence type="ECO:0000256" key="5">
    <source>
        <dbReference type="ARBA" id="ARBA00022737"/>
    </source>
</evidence>
<dbReference type="InterPro" id="IPR017871">
    <property type="entry name" value="ABC_transporter-like_CS"/>
</dbReference>
<comment type="subcellular location">
    <subcellularLocation>
        <location evidence="1">Membrane</location>
        <topology evidence="1">Multi-pass membrane protein</topology>
    </subcellularLocation>
</comment>
<dbReference type="GO" id="GO:0005524">
    <property type="term" value="F:ATP binding"/>
    <property type="evidence" value="ECO:0007669"/>
    <property type="project" value="UniProtKB-KW"/>
</dbReference>
<evidence type="ECO:0008006" key="15">
    <source>
        <dbReference type="Google" id="ProtNLM"/>
    </source>
</evidence>
<evidence type="ECO:0000256" key="7">
    <source>
        <dbReference type="ARBA" id="ARBA00022840"/>
    </source>
</evidence>
<dbReference type="InterPro" id="IPR003593">
    <property type="entry name" value="AAA+_ATPase"/>
</dbReference>
<evidence type="ECO:0000256" key="9">
    <source>
        <dbReference type="ARBA" id="ARBA00023136"/>
    </source>
</evidence>
<evidence type="ECO:0000259" key="11">
    <source>
        <dbReference type="PROSITE" id="PS50893"/>
    </source>
</evidence>
<feature type="domain" description="ABC transporter" evidence="11">
    <location>
        <begin position="1084"/>
        <end position="1323"/>
    </location>
</feature>
<dbReference type="Gene3D" id="3.40.50.300">
    <property type="entry name" value="P-loop containing nucleotide triphosphate hydrolases"/>
    <property type="match status" value="2"/>
</dbReference>
<keyword evidence="8 10" id="KW-1133">Transmembrane helix</keyword>
<dbReference type="PANTHER" id="PTHR43394">
    <property type="entry name" value="ATP-DEPENDENT PERMEASE MDL1, MITOCHONDRIAL"/>
    <property type="match status" value="1"/>
</dbReference>
<evidence type="ECO:0000256" key="4">
    <source>
        <dbReference type="ARBA" id="ARBA00022692"/>
    </source>
</evidence>
<evidence type="ECO:0000256" key="3">
    <source>
        <dbReference type="ARBA" id="ARBA00022448"/>
    </source>
</evidence>
<evidence type="ECO:0000256" key="6">
    <source>
        <dbReference type="ARBA" id="ARBA00022741"/>
    </source>
</evidence>
<feature type="transmembrane region" description="Helical" evidence="10">
    <location>
        <begin position="281"/>
        <end position="299"/>
    </location>
</feature>
<reference evidence="13 14" key="1">
    <citation type="submission" date="2015-07" db="EMBL/GenBank/DDBJ databases">
        <title>Emmonsia species relationships and genome sequence.</title>
        <authorList>
            <person name="Cuomo C.A."/>
            <person name="Schwartz I.S."/>
            <person name="Kenyon C."/>
            <person name="de Hoog G.S."/>
            <person name="Govender N.P."/>
            <person name="Botha A."/>
            <person name="Moreno L."/>
            <person name="de Vries M."/>
            <person name="Munoz J.F."/>
            <person name="Stielow J.B."/>
        </authorList>
    </citation>
    <scope>NUCLEOTIDE SEQUENCE [LARGE SCALE GENOMIC DNA]</scope>
    <source>
        <strain evidence="13 14">CBS 136260</strain>
    </source>
</reference>
<accession>A0A1B7NXK9</accession>
<dbReference type="OrthoDB" id="6500128at2759"/>
<feature type="domain" description="ABC transporter" evidence="11">
    <location>
        <begin position="380"/>
        <end position="657"/>
    </location>
</feature>
<feature type="transmembrane region" description="Helical" evidence="10">
    <location>
        <begin position="196"/>
        <end position="216"/>
    </location>
</feature>
<dbReference type="Pfam" id="PF00005">
    <property type="entry name" value="ABC_tran"/>
    <property type="match status" value="2"/>
</dbReference>
<dbReference type="GO" id="GO:0015421">
    <property type="term" value="F:ABC-type oligopeptide transporter activity"/>
    <property type="evidence" value="ECO:0007669"/>
    <property type="project" value="TreeGrafter"/>
</dbReference>
<keyword evidence="6" id="KW-0547">Nucleotide-binding</keyword>
<dbReference type="SUPFAM" id="SSF52540">
    <property type="entry name" value="P-loop containing nucleoside triphosphate hydrolases"/>
    <property type="match status" value="2"/>
</dbReference>
<feature type="transmembrane region" description="Helical" evidence="10">
    <location>
        <begin position="99"/>
        <end position="120"/>
    </location>
</feature>
<proteinExistence type="inferred from homology"/>
<comment type="similarity">
    <text evidence="2">Belongs to the ABC transporter superfamily. ABCB family. Multidrug resistance exporter (TC 3.A.1.201) subfamily.</text>
</comment>
<feature type="transmembrane region" description="Helical" evidence="10">
    <location>
        <begin position="883"/>
        <end position="907"/>
    </location>
</feature>
<feature type="transmembrane region" description="Helical" evidence="10">
    <location>
        <begin position="1002"/>
        <end position="1019"/>
    </location>
</feature>
<name>A0A1B7NXK9_9EURO</name>
<keyword evidence="5" id="KW-0677">Repeat</keyword>
<dbReference type="Gene3D" id="1.20.1560.10">
    <property type="entry name" value="ABC transporter type 1, transmembrane domain"/>
    <property type="match status" value="1"/>
</dbReference>
<sequence>MAQVLEKVARGDFRAVKRRRFIRRTTRYVRLLVYAEPTTVDITLLVVGLLSAIASGVPFPLMGILFGQLVDNLNSATCSADSQSGGSYQAEVNDKVLKVVYIGIAYFVLVYVYVASWNLFGERLAQRLRERYFKSLLRQDASFFDDMPAGEAASRLTGDITTIQQGTSEKVGVILNSVSFFVTAYIVAFVKDAKLGGELVSLTPAYLLMSLVGGHYTQKYASAMLKDVAGAASVAMESLSNATVVHAFSANEQLESKFAGLLDSAKVAGIRKAISVASQSGLLYFIAFSANALAFWQGSKKISEAVASDNPGSSVGTTYTVIFILVDASLILSQVAPFVQVFDSAGVTFEKLEADINREPKIDGTAEGVGKRLSSASGDIKLNKVSFAFPSRPDRPVLQDVSISCPAGQHTAIVGLSGSGKSTIAGLITRLYDPTDGEVSFDGHNIEDLNPRFLRSNISLVQQEPSLLDRSILENIALGLVNSPTHSHLTPTLLGDKFSELAAAVRGQQDLEKAAEICGPEILEIIQLVQKAAALADATVFISRLKDGYGTLVGSGGSLISGGQKQRISIARALVKEPKLLILDEATAALDSASQQRVQSAIERVMSGRTLITIAHRLSTIKNADNIIVMNQGKVIEQGTHSELITKCGAYAGLVRLQNLNASLEEGDISSESLASKDPVDNITEKAADREYIVEGSLDERRSLGTSTPKEDGASDINAKRPIWSTIKRLSPMFRPHILFLLLALASAFVVGGTYSASAIIFGNTIGGLSPCKSPDSIRSAGKFYGLMFFILAVIEFFANLASWSAFGWVAEKITYKVRVLSFRALMEQDLEWHQSEGRSPTLLLSVITQDGNALSGITGSVMGTIIAILVNLVSAIALSHAIAWKIALVCLAVVPLMLGAGVMRVVSMARFQERHARAFEKSLGITVEAVNSIKTVSALALEHEILETYRRSLKGPVEEIAQQSAYANLWLAIAYGLSNFLYALAYWWGAKRIIAGDYSQTQFFIVLMALLVSAQLWGQMFTLAPDVSRAFTALARIMNLLDLGSTKKFSGPTQPLERCLEDLEANADPAEKRLDSRQGGISVSFNNVRFSYPARQEAPVLQGLNIHIKPGQFAALVGPSGAGKSTIISLIERLYTPSSGSVCIDGHDISSCEGVSFRDNIALVPQDSVLFEGTIRFNVALGARPGHKPTDTEIEEACQLANIHDTIVSLPEGYDTNCGPGGNQLSGGQRQRLAIARALVRKPQLLLLDESTSALDAESEQLLQAGLEKATKRMTVIAIAHRLYTIRKADVIFLIEDGKCTDQGTHIELAERSESYKINALHQAFE</sequence>
<dbReference type="EMBL" id="LGUA01000493">
    <property type="protein sequence ID" value="OAX81347.1"/>
    <property type="molecule type" value="Genomic_DNA"/>
</dbReference>
<dbReference type="FunFam" id="1.20.1560.10:FF:000057">
    <property type="entry name" value="ABC multidrug transporter SitT"/>
    <property type="match status" value="2"/>
</dbReference>
<feature type="domain" description="ABC transmembrane type-1" evidence="12">
    <location>
        <begin position="742"/>
        <end position="1030"/>
    </location>
</feature>
<dbReference type="CDD" id="cd18578">
    <property type="entry name" value="ABC_6TM_Pgp_ABCB1_D2_like"/>
    <property type="match status" value="1"/>
</dbReference>
<gene>
    <name evidence="13" type="ORF">ACJ72_04312</name>
</gene>
<keyword evidence="4 10" id="KW-0812">Transmembrane</keyword>
<dbReference type="InterPro" id="IPR003439">
    <property type="entry name" value="ABC_transporter-like_ATP-bd"/>
</dbReference>
<dbReference type="PANTHER" id="PTHR43394:SF11">
    <property type="entry name" value="ATP-BINDING CASSETTE TRANSPORTER"/>
    <property type="match status" value="1"/>
</dbReference>
<feature type="transmembrane region" description="Helical" evidence="10">
    <location>
        <begin position="738"/>
        <end position="764"/>
    </location>
</feature>
<dbReference type="STRING" id="1658172.A0A1B7NXK9"/>
<dbReference type="PROSITE" id="PS50893">
    <property type="entry name" value="ABC_TRANSPORTER_2"/>
    <property type="match status" value="2"/>
</dbReference>
<evidence type="ECO:0000256" key="1">
    <source>
        <dbReference type="ARBA" id="ARBA00004141"/>
    </source>
</evidence>
<feature type="transmembrane region" description="Helical" evidence="10">
    <location>
        <begin position="784"/>
        <end position="811"/>
    </location>
</feature>
<dbReference type="InterPro" id="IPR011527">
    <property type="entry name" value="ABC1_TM_dom"/>
</dbReference>
<feature type="transmembrane region" description="Helical" evidence="10">
    <location>
        <begin position="171"/>
        <end position="190"/>
    </location>
</feature>
<protein>
    <recommendedName>
        <fullName evidence="15">Leptomycin B resistance protein pmd1</fullName>
    </recommendedName>
</protein>
<feature type="transmembrane region" description="Helical" evidence="10">
    <location>
        <begin position="854"/>
        <end position="877"/>
    </location>
</feature>
<feature type="domain" description="ABC transmembrane type-1" evidence="12">
    <location>
        <begin position="46"/>
        <end position="344"/>
    </location>
</feature>
<comment type="caution">
    <text evidence="13">The sequence shown here is derived from an EMBL/GenBank/DDBJ whole genome shotgun (WGS) entry which is preliminary data.</text>
</comment>
<dbReference type="GO" id="GO:0016887">
    <property type="term" value="F:ATP hydrolysis activity"/>
    <property type="evidence" value="ECO:0007669"/>
    <property type="project" value="InterPro"/>
</dbReference>
<evidence type="ECO:0000256" key="10">
    <source>
        <dbReference type="SAM" id="Phobius"/>
    </source>
</evidence>
<keyword evidence="3" id="KW-0813">Transport</keyword>
<dbReference type="GO" id="GO:0005743">
    <property type="term" value="C:mitochondrial inner membrane"/>
    <property type="evidence" value="ECO:0007669"/>
    <property type="project" value="TreeGrafter"/>
</dbReference>
<organism evidence="13 14">
    <name type="scientific">Emergomyces africanus</name>
    <dbReference type="NCBI Taxonomy" id="1955775"/>
    <lineage>
        <taxon>Eukaryota</taxon>
        <taxon>Fungi</taxon>
        <taxon>Dikarya</taxon>
        <taxon>Ascomycota</taxon>
        <taxon>Pezizomycotina</taxon>
        <taxon>Eurotiomycetes</taxon>
        <taxon>Eurotiomycetidae</taxon>
        <taxon>Onygenales</taxon>
        <taxon>Ajellomycetaceae</taxon>
        <taxon>Emergomyces</taxon>
    </lineage>
</organism>
<keyword evidence="7" id="KW-0067">ATP-binding</keyword>
<evidence type="ECO:0000256" key="2">
    <source>
        <dbReference type="ARBA" id="ARBA00007577"/>
    </source>
</evidence>